<dbReference type="AlphaFoldDB" id="A0A2S3RX26"/>
<evidence type="ECO:0000313" key="1">
    <source>
        <dbReference type="EMBL" id="POB42808.1"/>
    </source>
</evidence>
<dbReference type="EMBL" id="PDGH01000142">
    <property type="protein sequence ID" value="POB42808.1"/>
    <property type="molecule type" value="Genomic_DNA"/>
</dbReference>
<dbReference type="RefSeq" id="WP_043877168.1">
    <property type="nucleotide sequence ID" value="NZ_AP026552.1"/>
</dbReference>
<sequence length="118" mass="13414">MPAQKLTKARLAQILIMLTILVVAFIWRSLSYQPLEEIDCSQKERCELTLDNSKMIIYRASHQIKIQTDKNNNLKIDLDQNKASNIPFSDNIILLDASTATSIKIRNKDNTTIAVIVL</sequence>
<dbReference type="Proteomes" id="UP000237466">
    <property type="component" value="Unassembled WGS sequence"/>
</dbReference>
<reference evidence="1 2" key="1">
    <citation type="journal article" date="2018" name="Front. Microbiol.">
        <title>Phylogeny of Vibrio vulnificus from the Analysis of the Core-Genome: Implications for Intra-Species Taxonomy.</title>
        <authorList>
            <person name="Roig F.J."/>
            <person name="Gonzalez-Candelas F."/>
            <person name="Sanjuan E."/>
            <person name="Fouz B."/>
            <person name="Feil E.J."/>
            <person name="Llorens C."/>
            <person name="Baker-Austin C."/>
            <person name="Oliver J.D."/>
            <person name="Danin-Poleg Y."/>
            <person name="Gibas C.J."/>
            <person name="Kashi Y."/>
            <person name="Gulig P.A."/>
            <person name="Morrison S.S."/>
            <person name="Amaro C."/>
        </authorList>
    </citation>
    <scope>NUCLEOTIDE SEQUENCE [LARGE SCALE GENOMIC DNA]</scope>
    <source>
        <strain evidence="1 2">CECT4608</strain>
    </source>
</reference>
<organism evidence="1 2">
    <name type="scientific">Vibrio vulnificus</name>
    <dbReference type="NCBI Taxonomy" id="672"/>
    <lineage>
        <taxon>Bacteria</taxon>
        <taxon>Pseudomonadati</taxon>
        <taxon>Pseudomonadota</taxon>
        <taxon>Gammaproteobacteria</taxon>
        <taxon>Vibrionales</taxon>
        <taxon>Vibrionaceae</taxon>
        <taxon>Vibrio</taxon>
    </lineage>
</organism>
<comment type="caution">
    <text evidence="1">The sequence shown here is derived from an EMBL/GenBank/DDBJ whole genome shotgun (WGS) entry which is preliminary data.</text>
</comment>
<protein>
    <submittedName>
        <fullName evidence="1">Uncharacterized protein</fullName>
    </submittedName>
</protein>
<proteinExistence type="predicted"/>
<name>A0A2S3RX26_VIBVL</name>
<evidence type="ECO:0000313" key="2">
    <source>
        <dbReference type="Proteomes" id="UP000237466"/>
    </source>
</evidence>
<gene>
    <name evidence="1" type="ORF">CRN52_21945</name>
</gene>
<accession>A0A2S3RX26</accession>